<evidence type="ECO:0000256" key="7">
    <source>
        <dbReference type="ARBA" id="ARBA00023242"/>
    </source>
</evidence>
<proteinExistence type="inferred from homology"/>
<dbReference type="InterPro" id="IPR015163">
    <property type="entry name" value="Cdc6_C"/>
</dbReference>
<evidence type="ECO:0000313" key="11">
    <source>
        <dbReference type="EMBL" id="KAH6601528.1"/>
    </source>
</evidence>
<feature type="compositionally biased region" description="Basic and acidic residues" evidence="9">
    <location>
        <begin position="414"/>
        <end position="428"/>
    </location>
</feature>
<keyword evidence="3 8" id="KW-0235">DNA replication</keyword>
<dbReference type="InterPro" id="IPR001025">
    <property type="entry name" value="BAH_dom"/>
</dbReference>
<feature type="region of interest" description="Disordered" evidence="9">
    <location>
        <begin position="1"/>
        <end position="20"/>
    </location>
</feature>
<dbReference type="InterPro" id="IPR027417">
    <property type="entry name" value="P-loop_NTPase"/>
</dbReference>
<dbReference type="CDD" id="cd00009">
    <property type="entry name" value="AAA"/>
    <property type="match status" value="1"/>
</dbReference>
<keyword evidence="6 8" id="KW-0238">DNA-binding</keyword>
<dbReference type="InterPro" id="IPR054425">
    <property type="entry name" value="Cdc6_ORC1-like_ATPase_lid"/>
</dbReference>
<keyword evidence="7 8" id="KW-0539">Nucleus</keyword>
<dbReference type="EMBL" id="JAFCIX010000004">
    <property type="protein sequence ID" value="KAH6601528.1"/>
    <property type="molecule type" value="Genomic_DNA"/>
</dbReference>
<dbReference type="SMART" id="SM00382">
    <property type="entry name" value="AAA"/>
    <property type="match status" value="1"/>
</dbReference>
<comment type="subcellular location">
    <subcellularLocation>
        <location evidence="1 8">Nucleus</location>
    </subcellularLocation>
</comment>
<organism evidence="11 12">
    <name type="scientific">Batrachochytrium salamandrivorans</name>
    <dbReference type="NCBI Taxonomy" id="1357716"/>
    <lineage>
        <taxon>Eukaryota</taxon>
        <taxon>Fungi</taxon>
        <taxon>Fungi incertae sedis</taxon>
        <taxon>Chytridiomycota</taxon>
        <taxon>Chytridiomycota incertae sedis</taxon>
        <taxon>Chytridiomycetes</taxon>
        <taxon>Rhizophydiales</taxon>
        <taxon>Rhizophydiales incertae sedis</taxon>
        <taxon>Batrachochytrium</taxon>
    </lineage>
</organism>
<dbReference type="InterPro" id="IPR003959">
    <property type="entry name" value="ATPase_AAA_core"/>
</dbReference>
<dbReference type="SUPFAM" id="SSF52540">
    <property type="entry name" value="P-loop containing nucleoside triphosphate hydrolases"/>
    <property type="match status" value="1"/>
</dbReference>
<keyword evidence="8" id="KW-0547">Nucleotide-binding</keyword>
<feature type="compositionally biased region" description="Polar residues" evidence="9">
    <location>
        <begin position="158"/>
        <end position="167"/>
    </location>
</feature>
<sequence length="918" mass="102708">MLTAAELHTASDTYDDDGDDLVQVVQVPFRKRSLASIDTYTSTEAAMLSTHHQKDEQHKRPSQLHQHLTEEEEQKEEDQKEDQKEEDQKEEQKEEDQKEEQKEEQKDEDASVAAPILEPTTIVSATSRVQHRSLKPSTVSNTVTEADLEFLDPIHPPSNASHGLTSNSIPSSATGPSTPTTRSSSRANLSYRSFRLNDMVYTAGDTVLISSQNTQIDHIMKLTRIEQCRDGSVCIGGHWLQRATESFKIRRHWITLQDHFNLHQNELLYSKDFDKIDALLLIGKCTVMSEADFFSTYPDGLKQTDVNEPVMFCRKLWDARKLKILDGFDWNQFLNAHIPTPTLSTVPTTLSTLASGATTPKGKRRKLTKSKEMNSVVYKSTPSKPSRRSSTTHSPCPLSKEKPSKKTATFNGSDRIHSESGSDEDGRVDGTFSPSDEMNQIESSHGTGSESEAGSSGVASDESLDDESDDDFQNNRKRSNRKSIVRLKRKSPVKPMNLKRLSSRAKAMEKRLKQLPTKLPDRVGDRQEAETDAARAIELLHVGAIPESLPGREEEFALIYTHVENAILENSGTCIYVSGVPGTGKTATFNAVLRTLQEQTIDESILPFDFIEINGMKLTEPSQAYVALWQGLTGEKVTAKHAQVLLQTRFTTSSPNRQPCVVLMDELDMLVTKTQSVIYNFFEWPNLPHSRLIVVAVANTMDLPERMLSNKISSRLGLTRITFQPYTHKQLFSIVEARLISIKSFDRKAIELCARKVGGVSGDARRALDICKRAVELFESTCKGVPGEMITMRHIEKAVDEMFSTPIVRTIRSVSVHQRLFMAAVLRQVRLSGTSQVRFGQVVETHLDMCCRLGIKEPSVSALVSICSFLGSYRLVHVERSMMGDLEQKLQLNVSREDILTAVTLEGERGLEKILDGA</sequence>
<dbReference type="Pfam" id="PF22606">
    <property type="entry name" value="Cdc6-ORC-like_ATPase_lid"/>
    <property type="match status" value="1"/>
</dbReference>
<dbReference type="PROSITE" id="PS51038">
    <property type="entry name" value="BAH"/>
    <property type="match status" value="1"/>
</dbReference>
<protein>
    <recommendedName>
        <fullName evidence="8">Origin recognition complex subunit 1</fullName>
    </recommendedName>
</protein>
<feature type="compositionally biased region" description="Low complexity" evidence="9">
    <location>
        <begin position="442"/>
        <end position="461"/>
    </location>
</feature>
<dbReference type="SMART" id="SM00439">
    <property type="entry name" value="BAH"/>
    <property type="match status" value="1"/>
</dbReference>
<feature type="compositionally biased region" description="Polar residues" evidence="9">
    <location>
        <begin position="432"/>
        <end position="441"/>
    </location>
</feature>
<feature type="region of interest" description="Disordered" evidence="9">
    <location>
        <begin position="48"/>
        <end position="186"/>
    </location>
</feature>
<keyword evidence="8" id="KW-0067">ATP-binding</keyword>
<evidence type="ECO:0000256" key="4">
    <source>
        <dbReference type="ARBA" id="ARBA00022723"/>
    </source>
</evidence>
<feature type="compositionally biased region" description="Basic and acidic residues" evidence="9">
    <location>
        <begin position="77"/>
        <end position="109"/>
    </location>
</feature>
<keyword evidence="12" id="KW-1185">Reference proteome</keyword>
<evidence type="ECO:0000256" key="9">
    <source>
        <dbReference type="SAM" id="MobiDB-lite"/>
    </source>
</evidence>
<feature type="compositionally biased region" description="Low complexity" evidence="9">
    <location>
        <begin position="379"/>
        <end position="395"/>
    </location>
</feature>
<dbReference type="Pfam" id="PF09079">
    <property type="entry name" value="WHD_Cdc6"/>
    <property type="match status" value="1"/>
</dbReference>
<gene>
    <name evidence="11" type="ORF">BASA50_001566</name>
</gene>
<dbReference type="Proteomes" id="UP001648503">
    <property type="component" value="Unassembled WGS sequence"/>
</dbReference>
<dbReference type="SUPFAM" id="SSF46785">
    <property type="entry name" value="Winged helix' DNA-binding domain"/>
    <property type="match status" value="1"/>
</dbReference>
<dbReference type="PANTHER" id="PTHR10763">
    <property type="entry name" value="CELL DIVISION CONTROL PROTEIN 6-RELATED"/>
    <property type="match status" value="1"/>
</dbReference>
<evidence type="ECO:0000256" key="5">
    <source>
        <dbReference type="ARBA" id="ARBA00022842"/>
    </source>
</evidence>
<evidence type="ECO:0000259" key="10">
    <source>
        <dbReference type="PROSITE" id="PS51038"/>
    </source>
</evidence>
<accession>A0ABQ8FRM9</accession>
<evidence type="ECO:0000256" key="6">
    <source>
        <dbReference type="ARBA" id="ARBA00023125"/>
    </source>
</evidence>
<dbReference type="Gene3D" id="1.10.8.60">
    <property type="match status" value="1"/>
</dbReference>
<keyword evidence="4" id="KW-0479">Metal-binding</keyword>
<keyword evidence="5" id="KW-0460">Magnesium</keyword>
<dbReference type="InterPro" id="IPR036390">
    <property type="entry name" value="WH_DNA-bd_sf"/>
</dbReference>
<dbReference type="Gene3D" id="2.30.30.490">
    <property type="match status" value="1"/>
</dbReference>
<dbReference type="Pfam" id="PF01426">
    <property type="entry name" value="BAH"/>
    <property type="match status" value="1"/>
</dbReference>
<comment type="function">
    <text evidence="8">Component of the origin recognition complex (ORC) that binds origins of replication. DNA-binding is ATP-dependent, however specific DNA sequences that define origins of replication have not been identified so far. ORC is required to assemble the pre-replication complex necessary to initiate DNA replication.</text>
</comment>
<evidence type="ECO:0000256" key="8">
    <source>
        <dbReference type="RuleBase" id="RU365058"/>
    </source>
</evidence>
<evidence type="ECO:0000256" key="1">
    <source>
        <dbReference type="ARBA" id="ARBA00004123"/>
    </source>
</evidence>
<dbReference type="Gene3D" id="3.40.50.300">
    <property type="entry name" value="P-loop containing nucleotide triphosphate hydrolases"/>
    <property type="match status" value="1"/>
</dbReference>
<dbReference type="InterPro" id="IPR003593">
    <property type="entry name" value="AAA+_ATPase"/>
</dbReference>
<feature type="compositionally biased region" description="Acidic residues" evidence="9">
    <location>
        <begin position="462"/>
        <end position="472"/>
    </location>
</feature>
<feature type="compositionally biased region" description="Basic residues" evidence="9">
    <location>
        <begin position="475"/>
        <end position="492"/>
    </location>
</feature>
<feature type="domain" description="BAH" evidence="10">
    <location>
        <begin position="199"/>
        <end position="328"/>
    </location>
</feature>
<name>A0ABQ8FRM9_9FUNG</name>
<dbReference type="Pfam" id="PF00004">
    <property type="entry name" value="AAA"/>
    <property type="match status" value="1"/>
</dbReference>
<feature type="compositionally biased region" description="Polar residues" evidence="9">
    <location>
        <begin position="135"/>
        <end position="144"/>
    </location>
</feature>
<dbReference type="PANTHER" id="PTHR10763:SF23">
    <property type="entry name" value="ORIGIN RECOGNITION COMPLEX SUBUNIT 1"/>
    <property type="match status" value="1"/>
</dbReference>
<dbReference type="InterPro" id="IPR043151">
    <property type="entry name" value="BAH_sf"/>
</dbReference>
<evidence type="ECO:0000256" key="2">
    <source>
        <dbReference type="ARBA" id="ARBA00008398"/>
    </source>
</evidence>
<comment type="subunit">
    <text evidence="8">ORC is composed of six subunits.</text>
</comment>
<reference evidence="11 12" key="1">
    <citation type="submission" date="2021-02" db="EMBL/GenBank/DDBJ databases">
        <title>Variation within the Batrachochytrium salamandrivorans European outbreak.</title>
        <authorList>
            <person name="Kelly M."/>
            <person name="Pasmans F."/>
            <person name="Shea T.P."/>
            <person name="Munoz J.F."/>
            <person name="Carranza S."/>
            <person name="Cuomo C.A."/>
            <person name="Martel A."/>
        </authorList>
    </citation>
    <scope>NUCLEOTIDE SEQUENCE [LARGE SCALE GENOMIC DNA]</scope>
    <source>
        <strain evidence="11 12">AMFP18/2</strain>
    </source>
</reference>
<feature type="region of interest" description="Disordered" evidence="9">
    <location>
        <begin position="354"/>
        <end position="495"/>
    </location>
</feature>
<evidence type="ECO:0000313" key="12">
    <source>
        <dbReference type="Proteomes" id="UP001648503"/>
    </source>
</evidence>
<dbReference type="InterPro" id="IPR050311">
    <property type="entry name" value="ORC1/CDC6"/>
</dbReference>
<evidence type="ECO:0000256" key="3">
    <source>
        <dbReference type="ARBA" id="ARBA00022705"/>
    </source>
</evidence>
<comment type="similarity">
    <text evidence="2 8">Belongs to the ORC1 family.</text>
</comment>
<feature type="compositionally biased region" description="Low complexity" evidence="9">
    <location>
        <begin position="168"/>
        <end position="185"/>
    </location>
</feature>
<comment type="caution">
    <text evidence="11">The sequence shown here is derived from an EMBL/GenBank/DDBJ whole genome shotgun (WGS) entry which is preliminary data.</text>
</comment>